<dbReference type="EMBL" id="UINC01094646">
    <property type="protein sequence ID" value="SVC50056.1"/>
    <property type="molecule type" value="Genomic_DNA"/>
</dbReference>
<feature type="transmembrane region" description="Helical" evidence="1">
    <location>
        <begin position="127"/>
        <end position="154"/>
    </location>
</feature>
<proteinExistence type="predicted"/>
<sequence>MDVIMMLIVIVLLLIGLIGCIIPVLPGPLISFIGLLVFHTFTSFSIEIDMLWLLGIIMITITFLDYWLQIYGVEKFGGGRKAVNGTILGLVLGLFLPPFGIIVGPFIGAFIGAKIEAKEDMNRAIKIAFGALAGFLGGTILKVVFSIYITILFVNQIFGFF</sequence>
<dbReference type="PANTHER" id="PTHR39165:SF1">
    <property type="entry name" value="DUF456 DOMAIN-CONTAINING PROTEIN"/>
    <property type="match status" value="1"/>
</dbReference>
<evidence type="ECO:0008006" key="3">
    <source>
        <dbReference type="Google" id="ProtNLM"/>
    </source>
</evidence>
<accession>A0A382MMT7</accession>
<protein>
    <recommendedName>
        <fullName evidence="3">DUF456 domain-containing protein</fullName>
    </recommendedName>
</protein>
<gene>
    <name evidence="2" type="ORF">METZ01_LOCUS302910</name>
</gene>
<dbReference type="InterPro" id="IPR007403">
    <property type="entry name" value="DUF456"/>
</dbReference>
<feature type="transmembrane region" description="Helical" evidence="1">
    <location>
        <begin position="6"/>
        <end position="38"/>
    </location>
</feature>
<dbReference type="Pfam" id="PF04306">
    <property type="entry name" value="DUF456"/>
    <property type="match status" value="1"/>
</dbReference>
<dbReference type="PANTHER" id="PTHR39165">
    <property type="entry name" value="IG HYPOTHETICAL 17883"/>
    <property type="match status" value="1"/>
</dbReference>
<evidence type="ECO:0000256" key="1">
    <source>
        <dbReference type="SAM" id="Phobius"/>
    </source>
</evidence>
<keyword evidence="1" id="KW-1133">Transmembrane helix</keyword>
<evidence type="ECO:0000313" key="2">
    <source>
        <dbReference type="EMBL" id="SVC50056.1"/>
    </source>
</evidence>
<feature type="transmembrane region" description="Helical" evidence="1">
    <location>
        <begin position="50"/>
        <end position="68"/>
    </location>
</feature>
<dbReference type="AlphaFoldDB" id="A0A382MMT7"/>
<keyword evidence="1" id="KW-0812">Transmembrane</keyword>
<reference evidence="2" key="1">
    <citation type="submission" date="2018-05" db="EMBL/GenBank/DDBJ databases">
        <authorList>
            <person name="Lanie J.A."/>
            <person name="Ng W.-L."/>
            <person name="Kazmierczak K.M."/>
            <person name="Andrzejewski T.M."/>
            <person name="Davidsen T.M."/>
            <person name="Wayne K.J."/>
            <person name="Tettelin H."/>
            <person name="Glass J.I."/>
            <person name="Rusch D."/>
            <person name="Podicherti R."/>
            <person name="Tsui H.-C.T."/>
            <person name="Winkler M.E."/>
        </authorList>
    </citation>
    <scope>NUCLEOTIDE SEQUENCE</scope>
</reference>
<feature type="transmembrane region" description="Helical" evidence="1">
    <location>
        <begin position="88"/>
        <end position="115"/>
    </location>
</feature>
<keyword evidence="1" id="KW-0472">Membrane</keyword>
<name>A0A382MMT7_9ZZZZ</name>
<organism evidence="2">
    <name type="scientific">marine metagenome</name>
    <dbReference type="NCBI Taxonomy" id="408172"/>
    <lineage>
        <taxon>unclassified sequences</taxon>
        <taxon>metagenomes</taxon>
        <taxon>ecological metagenomes</taxon>
    </lineage>
</organism>